<dbReference type="STRING" id="326424.FRAAL5361"/>
<evidence type="ECO:0000256" key="2">
    <source>
        <dbReference type="SAM" id="MobiDB-lite"/>
    </source>
</evidence>
<keyword evidence="1" id="KW-0378">Hydrolase</keyword>
<dbReference type="eggNOG" id="COG3764">
    <property type="taxonomic scope" value="Bacteria"/>
</dbReference>
<evidence type="ECO:0000313" key="5">
    <source>
        <dbReference type="Proteomes" id="UP000000657"/>
    </source>
</evidence>
<protein>
    <submittedName>
        <fullName evidence="4">Uncharacterized protein</fullName>
    </submittedName>
</protein>
<dbReference type="KEGG" id="fal:FRAAL5361"/>
<dbReference type="Pfam" id="PF04203">
    <property type="entry name" value="Sortase"/>
    <property type="match status" value="1"/>
</dbReference>
<sequence>MPRSGHSAPDGPDAGVEATAGATRRQAADRRGSPLTRRRPAVSLPVLGALTLAGIMVAGIALVVLGWPARPAPVAAPLPEVGGAHLPEPSPGPGGAGTVQIPRHQSDLPASSLRIPALGVTARIGRATEDGGILTPPRAPSEVGLWSGSAALDASSGEVTLVGHVNWRGMPPFAFGRLAHLHAGDLVYTSDAGGQQTAWRVSRVSARAKAGGVDPAAFAGSRGPRQLVMITCGGPFDVRAHSYSDNVYVRASPA</sequence>
<dbReference type="AlphaFoldDB" id="Q0REW0"/>
<accession>Q0REW0</accession>
<keyword evidence="3" id="KW-0472">Membrane</keyword>
<dbReference type="Proteomes" id="UP000000657">
    <property type="component" value="Chromosome"/>
</dbReference>
<feature type="transmembrane region" description="Helical" evidence="3">
    <location>
        <begin position="41"/>
        <end position="67"/>
    </location>
</feature>
<dbReference type="InterPro" id="IPR042001">
    <property type="entry name" value="Sortase_F"/>
</dbReference>
<reference evidence="4 5" key="1">
    <citation type="journal article" date="2007" name="Genome Res.">
        <title>Genome characteristics of facultatively symbiotic Frankia sp. strains reflect host range and host plant biogeography.</title>
        <authorList>
            <person name="Normand P."/>
            <person name="Lapierre P."/>
            <person name="Tisa L.S."/>
            <person name="Gogarten J.P."/>
            <person name="Alloisio N."/>
            <person name="Bagnarol E."/>
            <person name="Bassi C.A."/>
            <person name="Berry A.M."/>
            <person name="Bickhart D.M."/>
            <person name="Choisne N."/>
            <person name="Couloux A."/>
            <person name="Cournoyer B."/>
            <person name="Cruveiller S."/>
            <person name="Daubin V."/>
            <person name="Demange N."/>
            <person name="Francino M.P."/>
            <person name="Goltsman E."/>
            <person name="Huang Y."/>
            <person name="Kopp O.R."/>
            <person name="Labarre L."/>
            <person name="Lapidus A."/>
            <person name="Lavire C."/>
            <person name="Marechal J."/>
            <person name="Martinez M."/>
            <person name="Mastronunzio J.E."/>
            <person name="Mullin B.C."/>
            <person name="Niemann J."/>
            <person name="Pujic P."/>
            <person name="Rawnsley T."/>
            <person name="Rouy Z."/>
            <person name="Schenowitz C."/>
            <person name="Sellstedt A."/>
            <person name="Tavares F."/>
            <person name="Tomkins J.P."/>
            <person name="Vallenet D."/>
            <person name="Valverde C."/>
            <person name="Wall L.G."/>
            <person name="Wang Y."/>
            <person name="Medigue C."/>
            <person name="Benson D.R."/>
        </authorList>
    </citation>
    <scope>NUCLEOTIDE SEQUENCE [LARGE SCALE GENOMIC DNA]</scope>
    <source>
        <strain evidence="5">DSM 45986 / CECT 9034 / ACN14a</strain>
    </source>
</reference>
<gene>
    <name evidence="4" type="ordered locus">FRAAL5361</name>
</gene>
<proteinExistence type="predicted"/>
<feature type="region of interest" description="Disordered" evidence="2">
    <location>
        <begin position="1"/>
        <end position="36"/>
    </location>
</feature>
<dbReference type="GO" id="GO:0016787">
    <property type="term" value="F:hydrolase activity"/>
    <property type="evidence" value="ECO:0007669"/>
    <property type="project" value="UniProtKB-KW"/>
</dbReference>
<keyword evidence="3" id="KW-1133">Transmembrane helix</keyword>
<evidence type="ECO:0000313" key="4">
    <source>
        <dbReference type="EMBL" id="CAJ63994.1"/>
    </source>
</evidence>
<dbReference type="HOGENOM" id="CLU_062592_3_1_11"/>
<name>Q0REW0_FRAAA</name>
<dbReference type="InterPro" id="IPR023365">
    <property type="entry name" value="Sortase_dom-sf"/>
</dbReference>
<dbReference type="Gene3D" id="2.40.260.10">
    <property type="entry name" value="Sortase"/>
    <property type="match status" value="1"/>
</dbReference>
<dbReference type="SUPFAM" id="SSF63817">
    <property type="entry name" value="Sortase"/>
    <property type="match status" value="1"/>
</dbReference>
<keyword evidence="5" id="KW-1185">Reference proteome</keyword>
<organism evidence="4 5">
    <name type="scientific">Frankia alni (strain DSM 45986 / CECT 9034 / ACN14a)</name>
    <dbReference type="NCBI Taxonomy" id="326424"/>
    <lineage>
        <taxon>Bacteria</taxon>
        <taxon>Bacillati</taxon>
        <taxon>Actinomycetota</taxon>
        <taxon>Actinomycetes</taxon>
        <taxon>Frankiales</taxon>
        <taxon>Frankiaceae</taxon>
        <taxon>Frankia</taxon>
    </lineage>
</organism>
<evidence type="ECO:0000256" key="3">
    <source>
        <dbReference type="SAM" id="Phobius"/>
    </source>
</evidence>
<keyword evidence="3" id="KW-0812">Transmembrane</keyword>
<dbReference type="EMBL" id="CT573213">
    <property type="protein sequence ID" value="CAJ63994.1"/>
    <property type="molecule type" value="Genomic_DNA"/>
</dbReference>
<dbReference type="InterPro" id="IPR005754">
    <property type="entry name" value="Sortase"/>
</dbReference>
<evidence type="ECO:0000256" key="1">
    <source>
        <dbReference type="ARBA" id="ARBA00022801"/>
    </source>
</evidence>
<dbReference type="CDD" id="cd05829">
    <property type="entry name" value="Sortase_F"/>
    <property type="match status" value="1"/>
</dbReference>